<proteinExistence type="predicted"/>
<reference evidence="1" key="1">
    <citation type="submission" date="2016-10" db="EMBL/GenBank/DDBJ databases">
        <authorList>
            <person name="de Groot N.N."/>
        </authorList>
    </citation>
    <scope>NUCLEOTIDE SEQUENCE</scope>
</reference>
<name>A0A1W1BL09_9ZZZZ</name>
<dbReference type="AlphaFoldDB" id="A0A1W1BL09"/>
<dbReference type="EMBL" id="FPHF01000027">
    <property type="protein sequence ID" value="SFV54187.1"/>
    <property type="molecule type" value="Genomic_DNA"/>
</dbReference>
<sequence>MNTSYGLDTYRSHDLNIAMRTSSGDVIKLDFANEQSASLRYSQNENGSLASASFSSMQSFSFSMKTNGIDAQDQKEIDEFMKTAQPFIDNFLKELSEDAPGSPVTKLAHDIAGLFDPNRERDDDGKNAIKTNIVKMFDKALQDVKPPEEMSIENMMKKIFEDTQKLLEKTLKEFDDFNKDLYA</sequence>
<evidence type="ECO:0000313" key="1">
    <source>
        <dbReference type="EMBL" id="SFV54187.1"/>
    </source>
</evidence>
<gene>
    <name evidence="1" type="ORF">MNB_SM-4-331</name>
</gene>
<protein>
    <submittedName>
        <fullName evidence="1">Putative ATP/GTP-binding protein</fullName>
    </submittedName>
</protein>
<organism evidence="1">
    <name type="scientific">hydrothermal vent metagenome</name>
    <dbReference type="NCBI Taxonomy" id="652676"/>
    <lineage>
        <taxon>unclassified sequences</taxon>
        <taxon>metagenomes</taxon>
        <taxon>ecological metagenomes</taxon>
    </lineage>
</organism>
<accession>A0A1W1BL09</accession>